<evidence type="ECO:0000256" key="1">
    <source>
        <dbReference type="SAM" id="Phobius"/>
    </source>
</evidence>
<organism evidence="2">
    <name type="scientific">Escherichia coli</name>
    <dbReference type="NCBI Taxonomy" id="562"/>
    <lineage>
        <taxon>Bacteria</taxon>
        <taxon>Pseudomonadati</taxon>
        <taxon>Pseudomonadota</taxon>
        <taxon>Gammaproteobacteria</taxon>
        <taxon>Enterobacterales</taxon>
        <taxon>Enterobacteriaceae</taxon>
        <taxon>Escherichia</taxon>
    </lineage>
</organism>
<proteinExistence type="predicted"/>
<evidence type="ECO:0000313" key="2">
    <source>
        <dbReference type="EMBL" id="HAH1421415.1"/>
    </source>
</evidence>
<dbReference type="AlphaFoldDB" id="A0A829UX64"/>
<dbReference type="EMBL" id="DABALL010000066">
    <property type="protein sequence ID" value="HAH1421415.1"/>
    <property type="molecule type" value="Genomic_DNA"/>
</dbReference>
<sequence length="406" mass="46400">MNQLKIVVDLFRKSKTPHFDGVKFSASIDYTTDIKMLLTTMLDDNFNEGSFDEIEIDGCEIYDGNDLPNSGTTLTYSFKVARRSADRFYASKREFIEINTLRKGVMPKNYYIAESDFYSYDAQKPDYIMTIEKICQLISCLSNIAHFHDTKSDRNTSFYRLVFVLHSESKSTTAVIETNLTEEVLDIEDLNINLIANLSKSDASKDNHYLEKLNTFRNTLIEYISKTNGSFINIIKNWNDINELYSNNLAVYMSAFSFHKTRKEIADAEIDYADKISKVVSEIANKALAIPVSLVAAISIFQMTGELVSIVAFLGILLTSIITYLVAVSQKRQLERIIHAKDTLFDTMMNRLSEEQNELKLRLQIAQIELNKNEVFCIRVLDLMRCLSWMPTCVGILALLINDVLI</sequence>
<accession>A0A829UX64</accession>
<feature type="transmembrane region" description="Helical" evidence="1">
    <location>
        <begin position="307"/>
        <end position="327"/>
    </location>
</feature>
<reference evidence="2" key="2">
    <citation type="submission" date="2018-08" db="EMBL/GenBank/DDBJ databases">
        <authorList>
            <consortium name="NCBI Pathogen Detection Project"/>
        </authorList>
    </citation>
    <scope>NUCLEOTIDE SEQUENCE</scope>
    <source>
        <strain evidence="2">W1_5_ERB1</strain>
    </source>
</reference>
<comment type="caution">
    <text evidence="2">The sequence shown here is derived from an EMBL/GenBank/DDBJ whole genome shotgun (WGS) entry which is preliminary data.</text>
</comment>
<dbReference type="RefSeq" id="WP_001072604.1">
    <property type="nucleotide sequence ID" value="NZ_BFZO01000041.1"/>
</dbReference>
<protein>
    <submittedName>
        <fullName evidence="2">Uncharacterized protein</fullName>
    </submittedName>
</protein>
<keyword evidence="1" id="KW-0812">Transmembrane</keyword>
<keyword evidence="1" id="KW-1133">Transmembrane helix</keyword>
<dbReference type="Proteomes" id="UP000844228">
    <property type="component" value="Unassembled WGS sequence"/>
</dbReference>
<reference evidence="2" key="1">
    <citation type="journal article" date="2018" name="Genome Biol.">
        <title>SKESA: strategic k-mer extension for scrupulous assemblies.</title>
        <authorList>
            <person name="Souvorov A."/>
            <person name="Agarwala R."/>
            <person name="Lipman D.J."/>
        </authorList>
    </citation>
    <scope>NUCLEOTIDE SEQUENCE [LARGE SCALE GENOMIC DNA]</scope>
    <source>
        <strain evidence="2">W1_5_ERB1</strain>
    </source>
</reference>
<gene>
    <name evidence="2" type="ORF">HHH44_004890</name>
</gene>
<name>A0A829UX64_ECOLX</name>
<keyword evidence="1" id="KW-0472">Membrane</keyword>